<dbReference type="CDD" id="cd22584">
    <property type="entry name" value="Rcat_RBR_unk"/>
    <property type="match status" value="1"/>
</dbReference>
<evidence type="ECO:0000259" key="10">
    <source>
        <dbReference type="PROSITE" id="PS51873"/>
    </source>
</evidence>
<dbReference type="GO" id="GO:0061630">
    <property type="term" value="F:ubiquitin protein ligase activity"/>
    <property type="evidence" value="ECO:0007669"/>
    <property type="project" value="UniProtKB-EC"/>
</dbReference>
<keyword evidence="5" id="KW-0677">Repeat</keyword>
<dbReference type="Gene3D" id="1.20.120.1750">
    <property type="match status" value="1"/>
</dbReference>
<dbReference type="InterPro" id="IPR002867">
    <property type="entry name" value="IBR_dom"/>
</dbReference>
<dbReference type="SUPFAM" id="SSF57850">
    <property type="entry name" value="RING/U-box"/>
    <property type="match status" value="1"/>
</dbReference>
<evidence type="ECO:0000256" key="1">
    <source>
        <dbReference type="ARBA" id="ARBA00001798"/>
    </source>
</evidence>
<reference evidence="11 12" key="3">
    <citation type="journal article" date="2015" name="Genome Announc.">
        <title>Draft Genome Sequence of the Archiascomycetous Yeast Saitoella complicata.</title>
        <authorList>
            <person name="Yamauchi K."/>
            <person name="Kondo S."/>
            <person name="Hamamoto M."/>
            <person name="Takahashi Y."/>
            <person name="Ogura Y."/>
            <person name="Hayashi T."/>
            <person name="Nishida H."/>
        </authorList>
    </citation>
    <scope>NUCLEOTIDE SEQUENCE [LARGE SCALE GENOMIC DNA]</scope>
    <source>
        <strain evidence="11 12">NRRL Y-17804</strain>
    </source>
</reference>
<evidence type="ECO:0000256" key="6">
    <source>
        <dbReference type="ARBA" id="ARBA00022771"/>
    </source>
</evidence>
<reference evidence="11 12" key="1">
    <citation type="journal article" date="2011" name="J. Gen. Appl. Microbiol.">
        <title>Draft genome sequencing of the enigmatic yeast Saitoella complicata.</title>
        <authorList>
            <person name="Nishida H."/>
            <person name="Hamamoto M."/>
            <person name="Sugiyama J."/>
        </authorList>
    </citation>
    <scope>NUCLEOTIDE SEQUENCE [LARGE SCALE GENOMIC DNA]</scope>
    <source>
        <strain evidence="11 12">NRRL Y-17804</strain>
    </source>
</reference>
<keyword evidence="6" id="KW-0863">Zinc-finger</keyword>
<dbReference type="Pfam" id="PF01485">
    <property type="entry name" value="IBR"/>
    <property type="match status" value="2"/>
</dbReference>
<dbReference type="GO" id="GO:0016567">
    <property type="term" value="P:protein ubiquitination"/>
    <property type="evidence" value="ECO:0007669"/>
    <property type="project" value="InterPro"/>
</dbReference>
<evidence type="ECO:0000256" key="9">
    <source>
        <dbReference type="SAM" id="MobiDB-lite"/>
    </source>
</evidence>
<dbReference type="PANTHER" id="PTHR11685">
    <property type="entry name" value="RBR FAMILY RING FINGER AND IBR DOMAIN-CONTAINING"/>
    <property type="match status" value="1"/>
</dbReference>
<evidence type="ECO:0000256" key="2">
    <source>
        <dbReference type="ARBA" id="ARBA00012251"/>
    </source>
</evidence>
<dbReference type="Proteomes" id="UP000033140">
    <property type="component" value="Unassembled WGS sequence"/>
</dbReference>
<comment type="caution">
    <text evidence="11">The sequence shown here is derived from an EMBL/GenBank/DDBJ whole genome shotgun (WGS) entry which is preliminary data.</text>
</comment>
<dbReference type="InterPro" id="IPR044066">
    <property type="entry name" value="TRIAD_supradom"/>
</dbReference>
<feature type="domain" description="RING-type" evidence="10">
    <location>
        <begin position="184"/>
        <end position="382"/>
    </location>
</feature>
<dbReference type="InterPro" id="IPR031127">
    <property type="entry name" value="E3_UB_ligase_RBR"/>
</dbReference>
<evidence type="ECO:0000256" key="4">
    <source>
        <dbReference type="ARBA" id="ARBA00022723"/>
    </source>
</evidence>
<proteinExistence type="predicted"/>
<keyword evidence="8" id="KW-0862">Zinc</keyword>
<evidence type="ECO:0000256" key="5">
    <source>
        <dbReference type="ARBA" id="ARBA00022737"/>
    </source>
</evidence>
<evidence type="ECO:0000313" key="11">
    <source>
        <dbReference type="EMBL" id="GAO52822.1"/>
    </source>
</evidence>
<dbReference type="PROSITE" id="PS51873">
    <property type="entry name" value="TRIAD"/>
    <property type="match status" value="1"/>
</dbReference>
<feature type="region of interest" description="Disordered" evidence="9">
    <location>
        <begin position="59"/>
        <end position="82"/>
    </location>
</feature>
<keyword evidence="3" id="KW-0808">Transferase</keyword>
<dbReference type="EMBL" id="BACD03000090">
    <property type="protein sequence ID" value="GAO52822.1"/>
    <property type="molecule type" value="Genomic_DNA"/>
</dbReference>
<gene>
    <name evidence="11" type="ORF">G7K_6889-t1</name>
</gene>
<dbReference type="GO" id="GO:0008270">
    <property type="term" value="F:zinc ion binding"/>
    <property type="evidence" value="ECO:0007669"/>
    <property type="project" value="UniProtKB-KW"/>
</dbReference>
<dbReference type="SMART" id="SM00647">
    <property type="entry name" value="IBR"/>
    <property type="match status" value="2"/>
</dbReference>
<sequence length="592" mass="65774">MDFSQPHSQHQAFDHEAIRLQLNEIQSYLASITPNDPLSAEIIPVYRVYLEEMREVLRTQTGERHEEAEEELPTYGDAVGEGSAPAYIAEPEEERVLDEGIVDDMDGLDEFREFVERRGLGLVDQLPTSTTTLSPFSYAYPREVYTPMPTNTNPFLTHQAAFHDLRNISPTTQRQDSGVSLGDTYLQCNLCLISSPESRTHVAPCGHGYDFKCLRTYLLNALDSPDPPRCCQRPVMEGLRTDMVLNGTECLLWSEKEREWAVALRERVYCPSARCGAFVGSRTDVSTSPACPHCNQDVCTKCYATSHPDRTCDMTSALQLLHLAAERGWRQCANCTRWVELKDGCAHVSCLCGYGFCYHCGAAWLVDAGGVGVRGCECTPHVERIGAVDVVRQAIEPWRLEDGNCGDVVWVPEGREARVRMSRWSDLLNYDLGRRLVGLSGWDDVAVHLGKCTGKDTWARSKGKGKLFGKRKEERCEACKVKGSGDDGRRCRSCGLSACSGCLEMIGTCPYNIILNASTTPPSGVRIWMLKTLPTHSIPAKLKGTTATRRMSKRRSRTTLQLVAKCLSQSAGSCTCSVNPHRKTNRTTPLKA</sequence>
<name>A0A0E9NSE8_SAICN</name>
<evidence type="ECO:0000313" key="12">
    <source>
        <dbReference type="Proteomes" id="UP000033140"/>
    </source>
</evidence>
<keyword evidence="7" id="KW-0833">Ubl conjugation pathway</keyword>
<keyword evidence="12" id="KW-1185">Reference proteome</keyword>
<dbReference type="STRING" id="698492.A0A0E9NSE8"/>
<organism evidence="11 12">
    <name type="scientific">Saitoella complicata (strain BCRC 22490 / CBS 7301 / JCM 7358 / NBRC 10748 / NRRL Y-17804)</name>
    <dbReference type="NCBI Taxonomy" id="698492"/>
    <lineage>
        <taxon>Eukaryota</taxon>
        <taxon>Fungi</taxon>
        <taxon>Dikarya</taxon>
        <taxon>Ascomycota</taxon>
        <taxon>Taphrinomycotina</taxon>
        <taxon>Taphrinomycotina incertae sedis</taxon>
        <taxon>Saitoella</taxon>
    </lineage>
</organism>
<keyword evidence="4" id="KW-0479">Metal-binding</keyword>
<dbReference type="AlphaFoldDB" id="A0A0E9NSE8"/>
<dbReference type="EC" id="2.3.2.31" evidence="2"/>
<accession>A0A0E9NSE8</accession>
<evidence type="ECO:0000256" key="8">
    <source>
        <dbReference type="ARBA" id="ARBA00022833"/>
    </source>
</evidence>
<evidence type="ECO:0000256" key="7">
    <source>
        <dbReference type="ARBA" id="ARBA00022786"/>
    </source>
</evidence>
<protein>
    <recommendedName>
        <fullName evidence="2">RBR-type E3 ubiquitin transferase</fullName>
        <ecNumber evidence="2">2.3.2.31</ecNumber>
    </recommendedName>
</protein>
<evidence type="ECO:0000256" key="3">
    <source>
        <dbReference type="ARBA" id="ARBA00022679"/>
    </source>
</evidence>
<comment type="catalytic activity">
    <reaction evidence="1">
        <text>[E2 ubiquitin-conjugating enzyme]-S-ubiquitinyl-L-cysteine + [acceptor protein]-L-lysine = [E2 ubiquitin-conjugating enzyme]-L-cysteine + [acceptor protein]-N(6)-ubiquitinyl-L-lysine.</text>
        <dbReference type="EC" id="2.3.2.31"/>
    </reaction>
</comment>
<reference evidence="11 12" key="2">
    <citation type="journal article" date="2014" name="J. Gen. Appl. Microbiol.">
        <title>The early diverging ascomycetous budding yeast Saitoella complicata has three histone deacetylases belonging to the Clr6, Hos2, and Rpd3 lineages.</title>
        <authorList>
            <person name="Nishida H."/>
            <person name="Matsumoto T."/>
            <person name="Kondo S."/>
            <person name="Hamamoto M."/>
            <person name="Yoshikawa H."/>
        </authorList>
    </citation>
    <scope>NUCLEOTIDE SEQUENCE [LARGE SCALE GENOMIC DNA]</scope>
    <source>
        <strain evidence="11 12">NRRL Y-17804</strain>
    </source>
</reference>